<dbReference type="InterPro" id="IPR025669">
    <property type="entry name" value="AAA_dom"/>
</dbReference>
<comment type="subunit">
    <text evidence="3">Dimerizes in the presence of ATP but not ADP; ATP-binding is required for double-stranded (ds)DNA-binding. Interacts with DnaA.</text>
</comment>
<dbReference type="OrthoDB" id="9815116at2"/>
<dbReference type="STRING" id="1245.ARA02_01635"/>
<evidence type="ECO:0000256" key="2">
    <source>
        <dbReference type="ARBA" id="ARBA00049360"/>
    </source>
</evidence>
<dbReference type="Pfam" id="PF13614">
    <property type="entry name" value="AAA_31"/>
    <property type="match status" value="1"/>
</dbReference>
<evidence type="ECO:0000259" key="5">
    <source>
        <dbReference type="Pfam" id="PF13614"/>
    </source>
</evidence>
<dbReference type="RefSeq" id="WP_004164768.1">
    <property type="nucleotide sequence ID" value="NZ_AP017936.1"/>
</dbReference>
<dbReference type="OMA" id="PIQCEYF"/>
<evidence type="ECO:0000256" key="3">
    <source>
        <dbReference type="ARBA" id="ARBA00062323"/>
    </source>
</evidence>
<organism evidence="6 7">
    <name type="scientific">Leuconostoc mesenteroides</name>
    <dbReference type="NCBI Taxonomy" id="1245"/>
    <lineage>
        <taxon>Bacteria</taxon>
        <taxon>Bacillati</taxon>
        <taxon>Bacillota</taxon>
        <taxon>Bacilli</taxon>
        <taxon>Lactobacillales</taxon>
        <taxon>Lactobacillaceae</taxon>
        <taxon>Leuconostoc</taxon>
    </lineage>
</organism>
<comment type="similarity">
    <text evidence="1">Belongs to the ParA family.</text>
</comment>
<dbReference type="PIRSF" id="PIRSF009320">
    <property type="entry name" value="Nuc_binding_HP_1000"/>
    <property type="match status" value="1"/>
</dbReference>
<dbReference type="EMBL" id="WIPA01000003">
    <property type="protein sequence ID" value="MQR26313.1"/>
    <property type="molecule type" value="Genomic_DNA"/>
</dbReference>
<dbReference type="PANTHER" id="PTHR13696">
    <property type="entry name" value="P-LOOP CONTAINING NUCLEOSIDE TRIPHOSPHATE HYDROLASE"/>
    <property type="match status" value="1"/>
</dbReference>
<dbReference type="InterPro" id="IPR050678">
    <property type="entry name" value="DNA_Partitioning_ATPase"/>
</dbReference>
<sequence length="253" mass="27645">MAQIIVLANQKGGVGKTTTSINLGAALAQAGQRVLLVDIDAQGNATSGSGVDKSLLEHDSYDVIVEQTPLHEVIVATDNYDLVPATIQLSGAEIELAKQPQREYRLKTALETVRDDYDFILIDNPPALGLMTVNAFTAADAILIPVQTEFYALEGLGQLLNTIELVRQQFNPDLDVAGILLTMYDGRTNLAKQVAQEVRSYFDDKVYDTIIPRSVRLSEAPSYGQAIIDFDPRSVGAQMYNNLAQEVLKQYGK</sequence>
<dbReference type="Gene3D" id="3.40.50.300">
    <property type="entry name" value="P-loop containing nucleotide triphosphate hydrolases"/>
    <property type="match status" value="1"/>
</dbReference>
<dbReference type="SUPFAM" id="SSF52540">
    <property type="entry name" value="P-loop containing nucleoside triphosphate hydrolases"/>
    <property type="match status" value="1"/>
</dbReference>
<dbReference type="FunFam" id="3.40.50.300:FF:000285">
    <property type="entry name" value="Sporulation initiation inhibitor Soj"/>
    <property type="match status" value="1"/>
</dbReference>
<reference evidence="6 7" key="1">
    <citation type="submission" date="2019-10" db="EMBL/GenBank/DDBJ databases">
        <title>WGS of Leuconostoc mesenteroides.</title>
        <authorList>
            <person name="Melo Bolivar J."/>
            <person name="Marino-Ramirez L."/>
            <person name="Villamil Diaz L.M."/>
        </authorList>
    </citation>
    <scope>NUCLEOTIDE SEQUENCE [LARGE SCALE GENOMIC DNA]</scope>
    <source>
        <strain evidence="6 7">M11</strain>
    </source>
</reference>
<evidence type="ECO:0000256" key="1">
    <source>
        <dbReference type="ARBA" id="ARBA00006976"/>
    </source>
</evidence>
<evidence type="ECO:0000256" key="4">
    <source>
        <dbReference type="ARBA" id="ARBA00071824"/>
    </source>
</evidence>
<dbReference type="InterPro" id="IPR027417">
    <property type="entry name" value="P-loop_NTPase"/>
</dbReference>
<comment type="catalytic activity">
    <reaction evidence="2">
        <text>ATP + H2O = ADP + phosphate + H(+)</text>
        <dbReference type="Rhea" id="RHEA:13065"/>
        <dbReference type="ChEBI" id="CHEBI:15377"/>
        <dbReference type="ChEBI" id="CHEBI:15378"/>
        <dbReference type="ChEBI" id="CHEBI:30616"/>
        <dbReference type="ChEBI" id="CHEBI:43474"/>
        <dbReference type="ChEBI" id="CHEBI:456216"/>
    </reaction>
</comment>
<evidence type="ECO:0000313" key="7">
    <source>
        <dbReference type="Proteomes" id="UP000469952"/>
    </source>
</evidence>
<dbReference type="CDD" id="cd02042">
    <property type="entry name" value="ParAB_family"/>
    <property type="match status" value="1"/>
</dbReference>
<dbReference type="GeneID" id="29576580"/>
<proteinExistence type="inferred from homology"/>
<comment type="caution">
    <text evidence="6">The sequence shown here is derived from an EMBL/GenBank/DDBJ whole genome shotgun (WGS) entry which is preliminary data.</text>
</comment>
<dbReference type="AlphaFoldDB" id="A0A223XRT5"/>
<protein>
    <recommendedName>
        <fullName evidence="4">Sporulation initiation inhibitor protein Soj</fullName>
    </recommendedName>
</protein>
<accession>A0A223XRT5</accession>
<name>A0A223XRT5_LEUME</name>
<dbReference type="PANTHER" id="PTHR13696:SF52">
    <property type="entry name" value="PARA FAMILY PROTEIN CT_582"/>
    <property type="match status" value="1"/>
</dbReference>
<evidence type="ECO:0000313" key="6">
    <source>
        <dbReference type="EMBL" id="MQR26313.1"/>
    </source>
</evidence>
<feature type="domain" description="AAA" evidence="5">
    <location>
        <begin position="3"/>
        <end position="175"/>
    </location>
</feature>
<gene>
    <name evidence="6" type="ORF">GFV13_03265</name>
</gene>
<dbReference type="Proteomes" id="UP000469952">
    <property type="component" value="Unassembled WGS sequence"/>
</dbReference>